<keyword evidence="7" id="KW-1185">Reference proteome</keyword>
<name>A0ABQ3B972_9GAMM</name>
<comment type="caution">
    <text evidence="6">The sequence shown here is derived from an EMBL/GenBank/DDBJ whole genome shotgun (WGS) entry which is preliminary data.</text>
</comment>
<reference evidence="7" key="1">
    <citation type="journal article" date="2019" name="Int. J. Syst. Evol. Microbiol.">
        <title>The Global Catalogue of Microorganisms (GCM) 10K type strain sequencing project: providing services to taxonomists for standard genome sequencing and annotation.</title>
        <authorList>
            <consortium name="The Broad Institute Genomics Platform"/>
            <consortium name="The Broad Institute Genome Sequencing Center for Infectious Disease"/>
            <person name="Wu L."/>
            <person name="Ma J."/>
        </authorList>
    </citation>
    <scope>NUCLEOTIDE SEQUENCE [LARGE SCALE GENOMIC DNA]</scope>
    <source>
        <strain evidence="7">KCTC 32239</strain>
    </source>
</reference>
<proteinExistence type="inferred from homology"/>
<evidence type="ECO:0000313" key="6">
    <source>
        <dbReference type="EMBL" id="GGY84941.1"/>
    </source>
</evidence>
<dbReference type="PANTHER" id="PTHR34653">
    <property type="match status" value="1"/>
</dbReference>
<dbReference type="RefSeq" id="WP_189420497.1">
    <property type="nucleotide sequence ID" value="NZ_BMYZ01000003.1"/>
</dbReference>
<gene>
    <name evidence="5 6" type="primary">fliE</name>
    <name evidence="6" type="ORF">GCM10011613_32520</name>
</gene>
<evidence type="ECO:0000313" key="7">
    <source>
        <dbReference type="Proteomes" id="UP000619761"/>
    </source>
</evidence>
<sequence length="106" mass="11782">MTIEALPKILAAEANINVSDAFLSANLNQLESSRSVDNNPFLNAILSADNQIKYADGLVEKYISGENIPVHDMVIAMNKAKTEVQFLVEVRNKVFEAYQEISKLQI</sequence>
<dbReference type="Proteomes" id="UP000619761">
    <property type="component" value="Unassembled WGS sequence"/>
</dbReference>
<comment type="subcellular location">
    <subcellularLocation>
        <location evidence="1 5">Bacterial flagellum basal body</location>
    </subcellularLocation>
</comment>
<comment type="similarity">
    <text evidence="2 5">Belongs to the FliE family.</text>
</comment>
<protein>
    <recommendedName>
        <fullName evidence="3 5">Flagellar hook-basal body complex protein FliE</fullName>
    </recommendedName>
</protein>
<dbReference type="PRINTS" id="PR01006">
    <property type="entry name" value="FLGHOOKFLIE"/>
</dbReference>
<keyword evidence="4 5" id="KW-0975">Bacterial flagellum</keyword>
<dbReference type="Pfam" id="PF02049">
    <property type="entry name" value="FliE"/>
    <property type="match status" value="1"/>
</dbReference>
<evidence type="ECO:0000256" key="4">
    <source>
        <dbReference type="ARBA" id="ARBA00023143"/>
    </source>
</evidence>
<keyword evidence="6" id="KW-0969">Cilium</keyword>
<dbReference type="InterPro" id="IPR001624">
    <property type="entry name" value="FliE"/>
</dbReference>
<dbReference type="PANTHER" id="PTHR34653:SF1">
    <property type="entry name" value="FLAGELLAR HOOK-BASAL BODY COMPLEX PROTEIN FLIE"/>
    <property type="match status" value="1"/>
</dbReference>
<evidence type="ECO:0000256" key="3">
    <source>
        <dbReference type="ARBA" id="ARBA00018024"/>
    </source>
</evidence>
<evidence type="ECO:0000256" key="1">
    <source>
        <dbReference type="ARBA" id="ARBA00004117"/>
    </source>
</evidence>
<dbReference type="EMBL" id="BMYZ01000003">
    <property type="protein sequence ID" value="GGY84941.1"/>
    <property type="molecule type" value="Genomic_DNA"/>
</dbReference>
<dbReference type="HAMAP" id="MF_00724">
    <property type="entry name" value="FliE"/>
    <property type="match status" value="1"/>
</dbReference>
<evidence type="ECO:0000256" key="5">
    <source>
        <dbReference type="HAMAP-Rule" id="MF_00724"/>
    </source>
</evidence>
<organism evidence="6 7">
    <name type="scientific">Cellvibrio zantedeschiae</name>
    <dbReference type="NCBI Taxonomy" id="1237077"/>
    <lineage>
        <taxon>Bacteria</taxon>
        <taxon>Pseudomonadati</taxon>
        <taxon>Pseudomonadota</taxon>
        <taxon>Gammaproteobacteria</taxon>
        <taxon>Cellvibrionales</taxon>
        <taxon>Cellvibrionaceae</taxon>
        <taxon>Cellvibrio</taxon>
    </lineage>
</organism>
<keyword evidence="6" id="KW-0282">Flagellum</keyword>
<keyword evidence="6" id="KW-0966">Cell projection</keyword>
<evidence type="ECO:0000256" key="2">
    <source>
        <dbReference type="ARBA" id="ARBA00009272"/>
    </source>
</evidence>
<accession>A0ABQ3B972</accession>